<proteinExistence type="inferred from homology"/>
<protein>
    <submittedName>
        <fullName evidence="10">High-affinity branched-chain amino acid transporter permease</fullName>
    </submittedName>
</protein>
<feature type="transmembrane region" description="Helical" evidence="9">
    <location>
        <begin position="188"/>
        <end position="215"/>
    </location>
</feature>
<evidence type="ECO:0000256" key="1">
    <source>
        <dbReference type="ARBA" id="ARBA00004651"/>
    </source>
</evidence>
<dbReference type="PATRIC" id="fig|1335048.3.peg.1306"/>
<dbReference type="STRING" id="1335048.AKL17_1258"/>
<evidence type="ECO:0000256" key="2">
    <source>
        <dbReference type="ARBA" id="ARBA00022448"/>
    </source>
</evidence>
<dbReference type="InterPro" id="IPR052157">
    <property type="entry name" value="BCAA_transport_permease"/>
</dbReference>
<dbReference type="Pfam" id="PF02653">
    <property type="entry name" value="BPD_transp_2"/>
    <property type="match status" value="1"/>
</dbReference>
<name>A0A159Z302_9RHOB</name>
<dbReference type="PANTHER" id="PTHR11795:SF451">
    <property type="entry name" value="ABC TRANSPORTER PERMEASE PROTEIN"/>
    <property type="match status" value="1"/>
</dbReference>
<dbReference type="GO" id="GO:0022857">
    <property type="term" value="F:transmembrane transporter activity"/>
    <property type="evidence" value="ECO:0007669"/>
    <property type="project" value="InterPro"/>
</dbReference>
<evidence type="ECO:0000256" key="6">
    <source>
        <dbReference type="ARBA" id="ARBA00022989"/>
    </source>
</evidence>
<keyword evidence="4 9" id="KW-0812">Transmembrane</keyword>
<feature type="transmembrane region" description="Helical" evidence="9">
    <location>
        <begin position="39"/>
        <end position="60"/>
    </location>
</feature>
<evidence type="ECO:0000256" key="9">
    <source>
        <dbReference type="SAM" id="Phobius"/>
    </source>
</evidence>
<dbReference type="KEGG" id="daa:AKL17_1258"/>
<keyword evidence="11" id="KW-1185">Reference proteome</keyword>
<comment type="subcellular location">
    <subcellularLocation>
        <location evidence="1">Cell membrane</location>
        <topology evidence="1">Multi-pass membrane protein</topology>
    </subcellularLocation>
</comment>
<evidence type="ECO:0000256" key="4">
    <source>
        <dbReference type="ARBA" id="ARBA00022692"/>
    </source>
</evidence>
<dbReference type="AlphaFoldDB" id="A0A159Z302"/>
<evidence type="ECO:0000313" key="10">
    <source>
        <dbReference type="EMBL" id="AMY68514.1"/>
    </source>
</evidence>
<evidence type="ECO:0000313" key="11">
    <source>
        <dbReference type="Proteomes" id="UP000076128"/>
    </source>
</evidence>
<accession>A0A159Z302</accession>
<keyword evidence="6 9" id="KW-1133">Transmembrane helix</keyword>
<comment type="similarity">
    <text evidence="8">Belongs to the binding-protein-dependent transport system permease family. LivHM subfamily.</text>
</comment>
<keyword evidence="5" id="KW-0029">Amino-acid transport</keyword>
<dbReference type="CDD" id="cd06582">
    <property type="entry name" value="TM_PBP1_LivH_like"/>
    <property type="match status" value="1"/>
</dbReference>
<dbReference type="InterPro" id="IPR001851">
    <property type="entry name" value="ABC_transp_permease"/>
</dbReference>
<dbReference type="PANTHER" id="PTHR11795">
    <property type="entry name" value="BRANCHED-CHAIN AMINO ACID TRANSPORT SYSTEM PERMEASE PROTEIN LIVH"/>
    <property type="match status" value="1"/>
</dbReference>
<evidence type="ECO:0000256" key="8">
    <source>
        <dbReference type="ARBA" id="ARBA00037998"/>
    </source>
</evidence>
<dbReference type="Proteomes" id="UP000076128">
    <property type="component" value="Chromosome"/>
</dbReference>
<sequence>MRMIDLLFLLEVSLAGLGSGALLSLTALAFVLIYKATRVINLAVGEILMLGSYLFFAFAAGMGLPVWLALPLAVAGGALTGAVVERGLIRPMLGESPISVFMVTVGLGSVLIGLVELVWGTDPRSLPPFIANTPVFLGEAYVSRKILVAFLVAAAVMGAFMLLFRYWRGGVALRATATDQAAAYSCGINVPGVFSVAWTVGCGIAAGAGVLLGAIGGISPSMGVFGLSALVVVIVGGLDSILGALIGGLALGLIQSWAGTYLGGEYQGVVTFGLLIVALMIRPYGLFGTHEIERL</sequence>
<evidence type="ECO:0000256" key="7">
    <source>
        <dbReference type="ARBA" id="ARBA00023136"/>
    </source>
</evidence>
<dbReference type="EMBL" id="CP012661">
    <property type="protein sequence ID" value="AMY68514.1"/>
    <property type="molecule type" value="Genomic_DNA"/>
</dbReference>
<evidence type="ECO:0000256" key="5">
    <source>
        <dbReference type="ARBA" id="ARBA00022970"/>
    </source>
</evidence>
<keyword evidence="2" id="KW-0813">Transport</keyword>
<keyword evidence="3" id="KW-1003">Cell membrane</keyword>
<dbReference type="GO" id="GO:0005886">
    <property type="term" value="C:plasma membrane"/>
    <property type="evidence" value="ECO:0007669"/>
    <property type="project" value="UniProtKB-SubCell"/>
</dbReference>
<organism evidence="10 11">
    <name type="scientific">Frigidibacter mobilis</name>
    <dbReference type="NCBI Taxonomy" id="1335048"/>
    <lineage>
        <taxon>Bacteria</taxon>
        <taxon>Pseudomonadati</taxon>
        <taxon>Pseudomonadota</taxon>
        <taxon>Alphaproteobacteria</taxon>
        <taxon>Rhodobacterales</taxon>
        <taxon>Paracoccaceae</taxon>
        <taxon>Frigidibacter</taxon>
    </lineage>
</organism>
<feature type="transmembrane region" description="Helical" evidence="9">
    <location>
        <begin position="146"/>
        <end position="167"/>
    </location>
</feature>
<feature type="transmembrane region" description="Helical" evidence="9">
    <location>
        <begin position="227"/>
        <end position="254"/>
    </location>
</feature>
<keyword evidence="7 9" id="KW-0472">Membrane</keyword>
<gene>
    <name evidence="10" type="ORF">AKL17_1258</name>
</gene>
<evidence type="ECO:0000256" key="3">
    <source>
        <dbReference type="ARBA" id="ARBA00022475"/>
    </source>
</evidence>
<feature type="transmembrane region" description="Helical" evidence="9">
    <location>
        <begin position="6"/>
        <end position="32"/>
    </location>
</feature>
<feature type="transmembrane region" description="Helical" evidence="9">
    <location>
        <begin position="66"/>
        <end position="84"/>
    </location>
</feature>
<reference evidence="10 11" key="1">
    <citation type="submission" date="2015-09" db="EMBL/GenBank/DDBJ databases">
        <title>Complete genome sequence of Defluviimonas alba cai42t isolated from an oilfield in Xinjiang.</title>
        <authorList>
            <person name="Geng S."/>
            <person name="Pan X."/>
            <person name="Wu X."/>
        </authorList>
    </citation>
    <scope>NUCLEOTIDE SEQUENCE [LARGE SCALE GENOMIC DNA]</scope>
    <source>
        <strain evidence="11">cai42</strain>
    </source>
</reference>
<feature type="transmembrane region" description="Helical" evidence="9">
    <location>
        <begin position="96"/>
        <end position="119"/>
    </location>
</feature>
<feature type="transmembrane region" description="Helical" evidence="9">
    <location>
        <begin position="266"/>
        <end position="285"/>
    </location>
</feature>
<dbReference type="GO" id="GO:0006865">
    <property type="term" value="P:amino acid transport"/>
    <property type="evidence" value="ECO:0007669"/>
    <property type="project" value="UniProtKB-KW"/>
</dbReference>